<gene>
    <name evidence="1" type="primary">SEC1A_3</name>
    <name evidence="1" type="ORF">CK203_069800</name>
</gene>
<sequence length="92" mass="10345">MYLTSVSCLTCSVVMFLSDMSGRVPLYKKFSIFIICLIQAFITDHERALEELLGENVENTRKFDNCLNTMATRISTIFASLKLDGDHPGFAT</sequence>
<reference evidence="1 2" key="1">
    <citation type="journal article" date="2018" name="PLoS Genet.">
        <title>Population sequencing reveals clonal diversity and ancestral inbreeding in the grapevine cultivar Chardonnay.</title>
        <authorList>
            <person name="Roach M.J."/>
            <person name="Johnson D.L."/>
            <person name="Bohlmann J."/>
            <person name="van Vuuren H.J."/>
            <person name="Jones S.J."/>
            <person name="Pretorius I.S."/>
            <person name="Schmidt S.A."/>
            <person name="Borneman A.R."/>
        </authorList>
    </citation>
    <scope>NUCLEOTIDE SEQUENCE [LARGE SCALE GENOMIC DNA]</scope>
    <source>
        <strain evidence="2">cv. Chardonnay</strain>
        <tissue evidence="1">Leaf</tissue>
    </source>
</reference>
<dbReference type="AlphaFoldDB" id="A0A438E0H1"/>
<accession>A0A438E0H1</accession>
<comment type="caution">
    <text evidence="1">The sequence shown here is derived from an EMBL/GenBank/DDBJ whole genome shotgun (WGS) entry which is preliminary data.</text>
</comment>
<name>A0A438E0H1_VITVI</name>
<evidence type="ECO:0000313" key="2">
    <source>
        <dbReference type="Proteomes" id="UP000288805"/>
    </source>
</evidence>
<dbReference type="EMBL" id="QGNW01001445">
    <property type="protein sequence ID" value="RVW41190.1"/>
    <property type="molecule type" value="Genomic_DNA"/>
</dbReference>
<organism evidence="1 2">
    <name type="scientific">Vitis vinifera</name>
    <name type="common">Grape</name>
    <dbReference type="NCBI Taxonomy" id="29760"/>
    <lineage>
        <taxon>Eukaryota</taxon>
        <taxon>Viridiplantae</taxon>
        <taxon>Streptophyta</taxon>
        <taxon>Embryophyta</taxon>
        <taxon>Tracheophyta</taxon>
        <taxon>Spermatophyta</taxon>
        <taxon>Magnoliopsida</taxon>
        <taxon>eudicotyledons</taxon>
        <taxon>Gunneridae</taxon>
        <taxon>Pentapetalae</taxon>
        <taxon>rosids</taxon>
        <taxon>Vitales</taxon>
        <taxon>Vitaceae</taxon>
        <taxon>Viteae</taxon>
        <taxon>Vitis</taxon>
    </lineage>
</organism>
<proteinExistence type="predicted"/>
<dbReference type="Proteomes" id="UP000288805">
    <property type="component" value="Unassembled WGS sequence"/>
</dbReference>
<evidence type="ECO:0000313" key="1">
    <source>
        <dbReference type="EMBL" id="RVW41190.1"/>
    </source>
</evidence>
<protein>
    <submittedName>
        <fullName evidence="1">Protein transport Sec1a</fullName>
    </submittedName>
</protein>